<dbReference type="SUPFAM" id="SSF54631">
    <property type="entry name" value="CBS-domain pair"/>
    <property type="match status" value="1"/>
</dbReference>
<dbReference type="Pfam" id="PF00291">
    <property type="entry name" value="PALP"/>
    <property type="match status" value="1"/>
</dbReference>
<evidence type="ECO:0000256" key="3">
    <source>
        <dbReference type="ARBA" id="ARBA00022898"/>
    </source>
</evidence>
<dbReference type="GO" id="GO:0006534">
    <property type="term" value="P:cysteine metabolic process"/>
    <property type="evidence" value="ECO:0007669"/>
    <property type="project" value="UniProtKB-ARBA"/>
</dbReference>
<dbReference type="EMBL" id="STFF01000002">
    <property type="protein sequence ID" value="THU39937.1"/>
    <property type="molecule type" value="Genomic_DNA"/>
</dbReference>
<dbReference type="Gene3D" id="3.40.50.1100">
    <property type="match status" value="2"/>
</dbReference>
<reference evidence="6 7" key="1">
    <citation type="submission" date="2019-04" db="EMBL/GenBank/DDBJ databases">
        <title>Niastella caeni sp. nov., isolated from activated sludge.</title>
        <authorList>
            <person name="Sheng M."/>
        </authorList>
    </citation>
    <scope>NUCLEOTIDE SEQUENCE [LARGE SCALE GENOMIC DNA]</scope>
    <source>
        <strain evidence="6 7">HX-2-15</strain>
    </source>
</reference>
<dbReference type="InterPro" id="IPR000644">
    <property type="entry name" value="CBS_dom"/>
</dbReference>
<dbReference type="AlphaFoldDB" id="A0A4S8HWA9"/>
<dbReference type="PROSITE" id="PS51371">
    <property type="entry name" value="CBS"/>
    <property type="match status" value="1"/>
</dbReference>
<feature type="domain" description="CBS" evidence="5">
    <location>
        <begin position="345"/>
        <end position="400"/>
    </location>
</feature>
<dbReference type="SUPFAM" id="SSF53686">
    <property type="entry name" value="Tryptophan synthase beta subunit-like PLP-dependent enzymes"/>
    <property type="match status" value="1"/>
</dbReference>
<dbReference type="InterPro" id="IPR050214">
    <property type="entry name" value="Cys_Synth/Cystath_Beta-Synth"/>
</dbReference>
<dbReference type="OrthoDB" id="9808024at2"/>
<dbReference type="GO" id="GO:0044272">
    <property type="term" value="P:sulfur compound biosynthetic process"/>
    <property type="evidence" value="ECO:0007669"/>
    <property type="project" value="UniProtKB-ARBA"/>
</dbReference>
<comment type="caution">
    <text evidence="6">The sequence shown here is derived from an EMBL/GenBank/DDBJ whole genome shotgun (WGS) entry which is preliminary data.</text>
</comment>
<evidence type="ECO:0000313" key="6">
    <source>
        <dbReference type="EMBL" id="THU39937.1"/>
    </source>
</evidence>
<dbReference type="FunFam" id="3.40.50.1100:FF:000003">
    <property type="entry name" value="Cystathionine beta-synthase"/>
    <property type="match status" value="1"/>
</dbReference>
<dbReference type="Pfam" id="PF00571">
    <property type="entry name" value="CBS"/>
    <property type="match status" value="1"/>
</dbReference>
<dbReference type="PANTHER" id="PTHR10314">
    <property type="entry name" value="CYSTATHIONINE BETA-SYNTHASE"/>
    <property type="match status" value="1"/>
</dbReference>
<dbReference type="GO" id="GO:0009069">
    <property type="term" value="P:serine family amino acid metabolic process"/>
    <property type="evidence" value="ECO:0007669"/>
    <property type="project" value="UniProtKB-ARBA"/>
</dbReference>
<proteinExistence type="inferred from homology"/>
<dbReference type="Gene3D" id="3.10.580.10">
    <property type="entry name" value="CBS-domain"/>
    <property type="match status" value="1"/>
</dbReference>
<gene>
    <name evidence="6" type="ORF">FAM09_08575</name>
</gene>
<protein>
    <submittedName>
        <fullName evidence="6">Pyridoxal-phosphate dependent enzyme</fullName>
    </submittedName>
</protein>
<accession>A0A4S8HWA9</accession>
<sequence>MDIKNNILETIGNTPLIKLNKITRHLPATVVAKVDYFNPGNSIKDRMAVKMIEVAEKEGKLKPGGTIIECTSGNTGMGLALAACVKGYKCIFTTTDKQSKEKVDILKAVGAEVIVCPTNVEPDDPRSYYSVARRLAKEIPNSFHCNQYDNLANRLAHYETTGPEIWKQTDGKITHLVCTAGTGGTVTGTAMFLKEKNPNIKIWAIDVYGSLLTKYFRTGEVDMNEVHPYISEGFGEDFVPENYNMSVIDHFEQVTDRDGAIMARRLAKDEGIFCGYSAGSCIQGLVQIASGADPKKHLTKDDLVVCIFHDHGSRYVAKIYNDQWMMERGFMDVKTCKDIVNSRNAKHKLVSIDPGNTVAETVALMRKYDIEHIPVINESGPVGAISESGLFQKIFSNPDFKNALIETVMEPAFPIVDFNTPIEKLRTLINKDNGAVLSKDELGNLHIVTKYDILQALGN</sequence>
<evidence type="ECO:0000313" key="7">
    <source>
        <dbReference type="Proteomes" id="UP000306918"/>
    </source>
</evidence>
<organism evidence="6 7">
    <name type="scientific">Niastella caeni</name>
    <dbReference type="NCBI Taxonomy" id="2569763"/>
    <lineage>
        <taxon>Bacteria</taxon>
        <taxon>Pseudomonadati</taxon>
        <taxon>Bacteroidota</taxon>
        <taxon>Chitinophagia</taxon>
        <taxon>Chitinophagales</taxon>
        <taxon>Chitinophagaceae</taxon>
        <taxon>Niastella</taxon>
    </lineage>
</organism>
<comment type="similarity">
    <text evidence="2">Belongs to the cysteine synthase/cystathionine beta-synthase family.</text>
</comment>
<dbReference type="CDD" id="cd01561">
    <property type="entry name" value="CBS_like"/>
    <property type="match status" value="1"/>
</dbReference>
<comment type="cofactor">
    <cofactor evidence="1">
        <name>pyridoxal 5'-phosphate</name>
        <dbReference type="ChEBI" id="CHEBI:597326"/>
    </cofactor>
</comment>
<keyword evidence="4" id="KW-0129">CBS domain</keyword>
<name>A0A4S8HWA9_9BACT</name>
<evidence type="ECO:0000256" key="2">
    <source>
        <dbReference type="ARBA" id="ARBA00007103"/>
    </source>
</evidence>
<evidence type="ECO:0000256" key="1">
    <source>
        <dbReference type="ARBA" id="ARBA00001933"/>
    </source>
</evidence>
<evidence type="ECO:0000256" key="4">
    <source>
        <dbReference type="PROSITE-ProRule" id="PRU00703"/>
    </source>
</evidence>
<dbReference type="InterPro" id="IPR001926">
    <property type="entry name" value="TrpB-like_PALP"/>
</dbReference>
<dbReference type="InterPro" id="IPR046342">
    <property type="entry name" value="CBS_dom_sf"/>
</dbReference>
<keyword evidence="3" id="KW-0663">Pyridoxal phosphate</keyword>
<dbReference type="Proteomes" id="UP000306918">
    <property type="component" value="Unassembled WGS sequence"/>
</dbReference>
<dbReference type="RefSeq" id="WP_136576693.1">
    <property type="nucleotide sequence ID" value="NZ_STFF01000002.1"/>
</dbReference>
<keyword evidence="7" id="KW-1185">Reference proteome</keyword>
<dbReference type="InterPro" id="IPR036052">
    <property type="entry name" value="TrpB-like_PALP_sf"/>
</dbReference>
<evidence type="ECO:0000259" key="5">
    <source>
        <dbReference type="PROSITE" id="PS51371"/>
    </source>
</evidence>
<dbReference type="FunFam" id="3.40.50.1100:FF:000118">
    <property type="entry name" value="Related to CYS4-cystathionine beta-synthase"/>
    <property type="match status" value="1"/>
</dbReference>